<feature type="transmembrane region" description="Helical" evidence="7">
    <location>
        <begin position="150"/>
        <end position="170"/>
    </location>
</feature>
<evidence type="ECO:0000256" key="1">
    <source>
        <dbReference type="ARBA" id="ARBA00004651"/>
    </source>
</evidence>
<feature type="transmembrane region" description="Helical" evidence="7">
    <location>
        <begin position="52"/>
        <end position="73"/>
    </location>
</feature>
<dbReference type="InterPro" id="IPR011527">
    <property type="entry name" value="ABC1_TM_dom"/>
</dbReference>
<dbReference type="PANTHER" id="PTHR24221:SF654">
    <property type="entry name" value="ATP-BINDING CASSETTE SUB-FAMILY B MEMBER 6"/>
    <property type="match status" value="1"/>
</dbReference>
<dbReference type="Proteomes" id="UP000295418">
    <property type="component" value="Unassembled WGS sequence"/>
</dbReference>
<evidence type="ECO:0000256" key="4">
    <source>
        <dbReference type="ARBA" id="ARBA00022840"/>
    </source>
</evidence>
<dbReference type="PANTHER" id="PTHR24221">
    <property type="entry name" value="ATP-BINDING CASSETTE SUB-FAMILY B"/>
    <property type="match status" value="1"/>
</dbReference>
<dbReference type="GO" id="GO:0005886">
    <property type="term" value="C:plasma membrane"/>
    <property type="evidence" value="ECO:0007669"/>
    <property type="project" value="UniProtKB-SubCell"/>
</dbReference>
<dbReference type="GO" id="GO:0140359">
    <property type="term" value="F:ABC-type transporter activity"/>
    <property type="evidence" value="ECO:0007669"/>
    <property type="project" value="InterPro"/>
</dbReference>
<keyword evidence="2 7" id="KW-0812">Transmembrane</keyword>
<feature type="transmembrane region" description="Helical" evidence="7">
    <location>
        <begin position="263"/>
        <end position="280"/>
    </location>
</feature>
<dbReference type="InterPro" id="IPR003593">
    <property type="entry name" value="AAA+_ATPase"/>
</dbReference>
<dbReference type="Pfam" id="PF00005">
    <property type="entry name" value="ABC_tran"/>
    <property type="match status" value="1"/>
</dbReference>
<comment type="subcellular location">
    <subcellularLocation>
        <location evidence="1">Cell membrane</location>
        <topology evidence="1">Multi-pass membrane protein</topology>
    </subcellularLocation>
</comment>
<name>A0A4R4E9J7_9BACL</name>
<dbReference type="InterPro" id="IPR036640">
    <property type="entry name" value="ABC1_TM_sf"/>
</dbReference>
<evidence type="ECO:0000259" key="8">
    <source>
        <dbReference type="PROSITE" id="PS50893"/>
    </source>
</evidence>
<dbReference type="PROSITE" id="PS50893">
    <property type="entry name" value="ABC_TRANSPORTER_2"/>
    <property type="match status" value="1"/>
</dbReference>
<dbReference type="Gene3D" id="1.20.1560.10">
    <property type="entry name" value="ABC transporter type 1, transmembrane domain"/>
    <property type="match status" value="1"/>
</dbReference>
<feature type="domain" description="ABC transporter" evidence="8">
    <location>
        <begin position="325"/>
        <end position="539"/>
    </location>
</feature>
<evidence type="ECO:0000259" key="9">
    <source>
        <dbReference type="PROSITE" id="PS50929"/>
    </source>
</evidence>
<proteinExistence type="predicted"/>
<dbReference type="PROSITE" id="PS00211">
    <property type="entry name" value="ABC_TRANSPORTER_1"/>
    <property type="match status" value="1"/>
</dbReference>
<dbReference type="PROSITE" id="PS50929">
    <property type="entry name" value="ABC_TM1F"/>
    <property type="match status" value="1"/>
</dbReference>
<comment type="caution">
    <text evidence="10">The sequence shown here is derived from an EMBL/GenBank/DDBJ whole genome shotgun (WGS) entry which is preliminary data.</text>
</comment>
<sequence length="539" mass="60918">MGGRFMKDLILKNKKFVLITLVLVILTSVTATITPIIIQAVTNQTTGMSKNIFGIVITAMFVSFALQFALLIYRQNYAAKFNTEHISSLLRKMFEMKYDAYSKLEPTYLINRIVTAVDSLYLFMLSSLEGITQATFIIAVSLFLAFSVHWVIFVVLLLLIPVNYFGFRFINKRLKQKMEAMQSKSAIANKDLVSTLSNVDNIKQFSDYRTLENIVVPSLGKMYRTLANTNKFAQGSSSIIDFINQLVQTLIYLEITYSITQQWLPISTIVIIGIALPLFFNSLRKLTEVNLSFKTLETSLDFVKNELDHNKEDDGPQQLNTIESISFDNPAFKLGELNFRFFVRKQLSKGEVVYLRGPSGSGKSSLLKLLLKFRHSHGIHINNTPIEMISNHSLRSRIAYLSQHATILSRSLQENIGFGRLLTEEEKAYIEQSRILAPILQSKSWETLLMENGANLSGGEKQRIAIARMLLKDADVYILDESTSSIDQASSDDIFKTMLTMAKDKIVIYTSHDSESVKYATTIISVETERSGEPITSND</sequence>
<dbReference type="InterPro" id="IPR003439">
    <property type="entry name" value="ABC_transporter-like_ATP-bd"/>
</dbReference>
<keyword evidence="5 7" id="KW-1133">Transmembrane helix</keyword>
<dbReference type="InterPro" id="IPR017871">
    <property type="entry name" value="ABC_transporter-like_CS"/>
</dbReference>
<dbReference type="InterPro" id="IPR027417">
    <property type="entry name" value="P-loop_NTPase"/>
</dbReference>
<dbReference type="GO" id="GO:0034040">
    <property type="term" value="F:ATPase-coupled lipid transmembrane transporter activity"/>
    <property type="evidence" value="ECO:0007669"/>
    <property type="project" value="TreeGrafter"/>
</dbReference>
<dbReference type="EMBL" id="SKFG01000017">
    <property type="protein sequence ID" value="TCZ75683.1"/>
    <property type="molecule type" value="Genomic_DNA"/>
</dbReference>
<dbReference type="GO" id="GO:0005524">
    <property type="term" value="F:ATP binding"/>
    <property type="evidence" value="ECO:0007669"/>
    <property type="project" value="UniProtKB-KW"/>
</dbReference>
<dbReference type="OrthoDB" id="3185510at2"/>
<evidence type="ECO:0000256" key="5">
    <source>
        <dbReference type="ARBA" id="ARBA00022989"/>
    </source>
</evidence>
<keyword evidence="11" id="KW-1185">Reference proteome</keyword>
<dbReference type="AlphaFoldDB" id="A0A4R4E9J7"/>
<evidence type="ECO:0000256" key="7">
    <source>
        <dbReference type="SAM" id="Phobius"/>
    </source>
</evidence>
<dbReference type="Pfam" id="PF00664">
    <property type="entry name" value="ABC_membrane"/>
    <property type="match status" value="1"/>
</dbReference>
<organism evidence="10 11">
    <name type="scientific">Paenibacillus albiflavus</name>
    <dbReference type="NCBI Taxonomy" id="2545760"/>
    <lineage>
        <taxon>Bacteria</taxon>
        <taxon>Bacillati</taxon>
        <taxon>Bacillota</taxon>
        <taxon>Bacilli</taxon>
        <taxon>Bacillales</taxon>
        <taxon>Paenibacillaceae</taxon>
        <taxon>Paenibacillus</taxon>
    </lineage>
</organism>
<protein>
    <submittedName>
        <fullName evidence="10">ABC transporter ATP-binding protein</fullName>
    </submittedName>
</protein>
<evidence type="ECO:0000256" key="3">
    <source>
        <dbReference type="ARBA" id="ARBA00022741"/>
    </source>
</evidence>
<dbReference type="GO" id="GO:0016887">
    <property type="term" value="F:ATP hydrolysis activity"/>
    <property type="evidence" value="ECO:0007669"/>
    <property type="project" value="InterPro"/>
</dbReference>
<dbReference type="SUPFAM" id="SSF52540">
    <property type="entry name" value="P-loop containing nucleoside triphosphate hydrolases"/>
    <property type="match status" value="1"/>
</dbReference>
<evidence type="ECO:0000313" key="11">
    <source>
        <dbReference type="Proteomes" id="UP000295418"/>
    </source>
</evidence>
<feature type="transmembrane region" description="Helical" evidence="7">
    <location>
        <begin position="16"/>
        <end position="40"/>
    </location>
</feature>
<keyword evidence="3" id="KW-0547">Nucleotide-binding</keyword>
<evidence type="ECO:0000256" key="6">
    <source>
        <dbReference type="ARBA" id="ARBA00023136"/>
    </source>
</evidence>
<reference evidence="10 11" key="1">
    <citation type="submission" date="2019-03" db="EMBL/GenBank/DDBJ databases">
        <authorList>
            <person name="Kim M.K.M."/>
        </authorList>
    </citation>
    <scope>NUCLEOTIDE SEQUENCE [LARGE SCALE GENOMIC DNA]</scope>
    <source>
        <strain evidence="10 11">18JY21-1</strain>
    </source>
</reference>
<evidence type="ECO:0000256" key="2">
    <source>
        <dbReference type="ARBA" id="ARBA00022692"/>
    </source>
</evidence>
<accession>A0A4R4E9J7</accession>
<keyword evidence="4 10" id="KW-0067">ATP-binding</keyword>
<keyword evidence="6 7" id="KW-0472">Membrane</keyword>
<evidence type="ECO:0000313" key="10">
    <source>
        <dbReference type="EMBL" id="TCZ75683.1"/>
    </source>
</evidence>
<dbReference type="SMART" id="SM00382">
    <property type="entry name" value="AAA"/>
    <property type="match status" value="1"/>
</dbReference>
<feature type="domain" description="ABC transmembrane type-1" evidence="9">
    <location>
        <begin position="18"/>
        <end position="295"/>
    </location>
</feature>
<dbReference type="Gene3D" id="3.40.50.300">
    <property type="entry name" value="P-loop containing nucleotide triphosphate hydrolases"/>
    <property type="match status" value="1"/>
</dbReference>
<feature type="transmembrane region" description="Helical" evidence="7">
    <location>
        <begin position="120"/>
        <end position="144"/>
    </location>
</feature>
<dbReference type="SUPFAM" id="SSF90123">
    <property type="entry name" value="ABC transporter transmembrane region"/>
    <property type="match status" value="1"/>
</dbReference>
<dbReference type="InterPro" id="IPR039421">
    <property type="entry name" value="Type_1_exporter"/>
</dbReference>
<gene>
    <name evidence="10" type="ORF">E0485_16420</name>
</gene>